<dbReference type="KEGG" id="htq:FRZ44_06970"/>
<evidence type="ECO:0000313" key="2">
    <source>
        <dbReference type="EMBL" id="QEX15414.1"/>
    </source>
</evidence>
<dbReference type="Pfam" id="PF04168">
    <property type="entry name" value="Alpha-E"/>
    <property type="match status" value="1"/>
</dbReference>
<dbReference type="EMBL" id="CP042906">
    <property type="protein sequence ID" value="QEX15414.1"/>
    <property type="molecule type" value="Genomic_DNA"/>
</dbReference>
<dbReference type="RefSeq" id="WP_191908397.1">
    <property type="nucleotide sequence ID" value="NZ_CP042906.1"/>
</dbReference>
<organism evidence="2 3">
    <name type="scientific">Hypericibacter terrae</name>
    <dbReference type="NCBI Taxonomy" id="2602015"/>
    <lineage>
        <taxon>Bacteria</taxon>
        <taxon>Pseudomonadati</taxon>
        <taxon>Pseudomonadota</taxon>
        <taxon>Alphaproteobacteria</taxon>
        <taxon>Rhodospirillales</taxon>
        <taxon>Dongiaceae</taxon>
        <taxon>Hypericibacter</taxon>
    </lineage>
</organism>
<dbReference type="PANTHER" id="PTHR34595:SF7">
    <property type="entry name" value="SLL1039 PROTEIN"/>
    <property type="match status" value="1"/>
</dbReference>
<keyword evidence="3" id="KW-1185">Reference proteome</keyword>
<reference evidence="2 3" key="1">
    <citation type="submission" date="2019-08" db="EMBL/GenBank/DDBJ databases">
        <title>Hyperibacter terrae gen. nov., sp. nov. and Hyperibacter viscosus sp. nov., two new members in the family Rhodospirillaceae isolated from the rhizosphere of Hypericum perforatum.</title>
        <authorList>
            <person name="Noviana Z."/>
        </authorList>
    </citation>
    <scope>NUCLEOTIDE SEQUENCE [LARGE SCALE GENOMIC DNA]</scope>
    <source>
        <strain evidence="2 3">R5913</strain>
    </source>
</reference>
<gene>
    <name evidence="2" type="ORF">FRZ44_06970</name>
</gene>
<name>A0A5J6MDB6_9PROT</name>
<dbReference type="PANTHER" id="PTHR34595">
    <property type="entry name" value="BLR5612 PROTEIN"/>
    <property type="match status" value="1"/>
</dbReference>
<proteinExistence type="predicted"/>
<evidence type="ECO:0000313" key="3">
    <source>
        <dbReference type="Proteomes" id="UP000326202"/>
    </source>
</evidence>
<dbReference type="InterPro" id="IPR007296">
    <property type="entry name" value="DUF403"/>
</dbReference>
<feature type="domain" description="DUF403" evidence="1">
    <location>
        <begin position="4"/>
        <end position="314"/>
    </location>
</feature>
<dbReference type="AlphaFoldDB" id="A0A5J6MDB6"/>
<evidence type="ECO:0000259" key="1">
    <source>
        <dbReference type="Pfam" id="PF04168"/>
    </source>
</evidence>
<dbReference type="InterPro" id="IPR051680">
    <property type="entry name" value="ATP-dep_Glu-Cys_Ligase-2"/>
</dbReference>
<dbReference type="Proteomes" id="UP000326202">
    <property type="component" value="Chromosome"/>
</dbReference>
<sequence length="317" mass="35966">MARLLARFADCVFWTARYVERSISLARVLDVNQAYSQDAKGNRNWQSILTFYADEERFAELYKQLSADAVIAFYTTDPRNLASIRSCLRQARENARTIRPLISTEMWSQLNALHRKIKPLKASSVTSKTLSNFATLVKEGCQTHVGITMETFYRDEAYHFYMLGQQLERADQTTRLLDVKFAQLRAGATEMGSATDVSQWNALLRAAAGFQAYRRRHPVTAMSPQSVAHFLLLNPMFPRSLLCAVNGANDALNALRREAGLTTGARAQKRLRAFQSALMDLDIDEIMARGMDEAMDWVQRELNEIGDLVTKEFFGRS</sequence>
<accession>A0A5J6MDB6</accession>
<protein>
    <recommendedName>
        <fullName evidence="1">DUF403 domain-containing protein</fullName>
    </recommendedName>
</protein>